<dbReference type="PANTHER" id="PTHR18860">
    <property type="entry name" value="14-3-3 PROTEIN"/>
    <property type="match status" value="1"/>
</dbReference>
<dbReference type="Ensembl" id="ENSCAFT00020007255.1">
    <property type="protein sequence ID" value="ENSCAFP00020006271.1"/>
    <property type="gene ID" value="ENSCAFG00020005101.1"/>
</dbReference>
<proteinExistence type="predicted"/>
<evidence type="ECO:0008006" key="3">
    <source>
        <dbReference type="Google" id="ProtNLM"/>
    </source>
</evidence>
<dbReference type="Proteomes" id="UP000694391">
    <property type="component" value="Unplaced"/>
</dbReference>
<dbReference type="InterPro" id="IPR036815">
    <property type="entry name" value="14-3-3_dom_sf"/>
</dbReference>
<reference evidence="1" key="2">
    <citation type="submission" date="2025-09" db="UniProtKB">
        <authorList>
            <consortium name="Ensembl"/>
        </authorList>
    </citation>
    <scope>IDENTIFICATION</scope>
</reference>
<dbReference type="GeneTree" id="ENSGT00950000185126"/>
<keyword evidence="2" id="KW-1185">Reference proteome</keyword>
<reference evidence="1" key="1">
    <citation type="submission" date="2025-08" db="UniProtKB">
        <authorList>
            <consortium name="Ensembl"/>
        </authorList>
    </citation>
    <scope>IDENTIFICATION</scope>
</reference>
<dbReference type="InterPro" id="IPR000308">
    <property type="entry name" value="14-3-3"/>
</dbReference>
<name>A0A8C0JW98_CANLU</name>
<protein>
    <recommendedName>
        <fullName evidence="3">14-3-3 domain-containing protein</fullName>
    </recommendedName>
</protein>
<evidence type="ECO:0000313" key="1">
    <source>
        <dbReference type="Ensembl" id="ENSCAFP00020006271.1"/>
    </source>
</evidence>
<dbReference type="Gene3D" id="1.20.190.20">
    <property type="entry name" value="14-3-3 domain"/>
    <property type="match status" value="2"/>
</dbReference>
<dbReference type="AlphaFoldDB" id="A0A8C0JW98"/>
<dbReference type="SUPFAM" id="SSF48445">
    <property type="entry name" value="14-3-3 protein"/>
    <property type="match status" value="1"/>
</dbReference>
<evidence type="ECO:0000313" key="2">
    <source>
        <dbReference type="Proteomes" id="UP000694391"/>
    </source>
</evidence>
<organism evidence="1 2">
    <name type="scientific">Canis lupus dingo</name>
    <name type="common">dingo</name>
    <dbReference type="NCBI Taxonomy" id="286419"/>
    <lineage>
        <taxon>Eukaryota</taxon>
        <taxon>Metazoa</taxon>
        <taxon>Chordata</taxon>
        <taxon>Craniata</taxon>
        <taxon>Vertebrata</taxon>
        <taxon>Euteleostomi</taxon>
        <taxon>Mammalia</taxon>
        <taxon>Eutheria</taxon>
        <taxon>Laurasiatheria</taxon>
        <taxon>Carnivora</taxon>
        <taxon>Caniformia</taxon>
        <taxon>Canidae</taxon>
        <taxon>Canis</taxon>
    </lineage>
</organism>
<sequence length="76" mass="9314">MDAHEDLVYQVKLLARRSSWRLISSIEQVEENKEGVDKLKIIQEYWQSKVFYNKMKGHYYRHLAEFPIGRRLWRTT</sequence>
<accession>A0A8C0JW98</accession>